<dbReference type="GO" id="GO:0004356">
    <property type="term" value="F:glutamine synthetase activity"/>
    <property type="evidence" value="ECO:0007669"/>
    <property type="project" value="InterPro"/>
</dbReference>
<dbReference type="PROSITE" id="PS51986">
    <property type="entry name" value="GS_BETA_GRASP"/>
    <property type="match status" value="1"/>
</dbReference>
<accession>X0XAX8</accession>
<dbReference type="SUPFAM" id="SSF55931">
    <property type="entry name" value="Glutamine synthetase/guanido kinase"/>
    <property type="match status" value="1"/>
</dbReference>
<feature type="non-terminal residue" evidence="4">
    <location>
        <position position="150"/>
    </location>
</feature>
<reference evidence="4" key="1">
    <citation type="journal article" date="2014" name="Front. Microbiol.">
        <title>High frequency of phylogenetically diverse reductive dehalogenase-homologous genes in deep subseafloor sedimentary metagenomes.</title>
        <authorList>
            <person name="Kawai M."/>
            <person name="Futagami T."/>
            <person name="Toyoda A."/>
            <person name="Takaki Y."/>
            <person name="Nishi S."/>
            <person name="Hori S."/>
            <person name="Arai W."/>
            <person name="Tsubouchi T."/>
            <person name="Morono Y."/>
            <person name="Uchiyama I."/>
            <person name="Ito T."/>
            <person name="Fujiyama A."/>
            <person name="Inagaki F."/>
            <person name="Takami H."/>
        </authorList>
    </citation>
    <scope>NUCLEOTIDE SEQUENCE</scope>
    <source>
        <strain evidence="4">Expedition CK06-06</strain>
    </source>
</reference>
<dbReference type="SUPFAM" id="SSF54368">
    <property type="entry name" value="Glutamine synthetase, N-terminal domain"/>
    <property type="match status" value="1"/>
</dbReference>
<gene>
    <name evidence="4" type="ORF">S01H1_55048</name>
</gene>
<dbReference type="Gene3D" id="3.10.20.70">
    <property type="entry name" value="Glutamine synthetase, N-terminal domain"/>
    <property type="match status" value="1"/>
</dbReference>
<dbReference type="EMBL" id="BARS01035751">
    <property type="protein sequence ID" value="GAG22101.1"/>
    <property type="molecule type" value="Genomic_DNA"/>
</dbReference>
<dbReference type="AlphaFoldDB" id="X0XAX8"/>
<name>X0XAX8_9ZZZZ</name>
<dbReference type="GO" id="GO:0005737">
    <property type="term" value="C:cytoplasm"/>
    <property type="evidence" value="ECO:0007669"/>
    <property type="project" value="TreeGrafter"/>
</dbReference>
<evidence type="ECO:0008006" key="5">
    <source>
        <dbReference type="Google" id="ProtNLM"/>
    </source>
</evidence>
<dbReference type="GO" id="GO:0019740">
    <property type="term" value="P:nitrogen utilization"/>
    <property type="evidence" value="ECO:0007669"/>
    <property type="project" value="TreeGrafter"/>
</dbReference>
<dbReference type="InterPro" id="IPR008147">
    <property type="entry name" value="Gln_synt_N"/>
</dbReference>
<feature type="domain" description="GS catalytic" evidence="3">
    <location>
        <begin position="105"/>
        <end position="150"/>
    </location>
</feature>
<dbReference type="PANTHER" id="PTHR43407:SF1">
    <property type="entry name" value="LENGSIN"/>
    <property type="match status" value="1"/>
</dbReference>
<comment type="caution">
    <text evidence="4">The sequence shown here is derived from an EMBL/GenBank/DDBJ whole genome shotgun (WGS) entry which is preliminary data.</text>
</comment>
<protein>
    <recommendedName>
        <fullName evidence="5">GS beta-grasp domain-containing protein</fullName>
    </recommendedName>
</protein>
<dbReference type="PROSITE" id="PS51987">
    <property type="entry name" value="GS_CATALYTIC"/>
    <property type="match status" value="1"/>
</dbReference>
<feature type="domain" description="GS beta-grasp" evidence="2">
    <location>
        <begin position="13"/>
        <end position="97"/>
    </location>
</feature>
<evidence type="ECO:0000259" key="2">
    <source>
        <dbReference type="PROSITE" id="PS51986"/>
    </source>
</evidence>
<dbReference type="Pfam" id="PF00120">
    <property type="entry name" value="Gln-synt_C"/>
    <property type="match status" value="1"/>
</dbReference>
<dbReference type="Pfam" id="PF03951">
    <property type="entry name" value="Gln-synt_N"/>
    <property type="match status" value="1"/>
</dbReference>
<dbReference type="InterPro" id="IPR014746">
    <property type="entry name" value="Gln_synth/guanido_kin_cat_dom"/>
</dbReference>
<evidence type="ECO:0000259" key="3">
    <source>
        <dbReference type="PROSITE" id="PS51987"/>
    </source>
</evidence>
<dbReference type="GO" id="GO:0006542">
    <property type="term" value="P:glutamine biosynthetic process"/>
    <property type="evidence" value="ECO:0007669"/>
    <property type="project" value="InterPro"/>
</dbReference>
<dbReference type="GO" id="GO:0016020">
    <property type="term" value="C:membrane"/>
    <property type="evidence" value="ECO:0007669"/>
    <property type="project" value="TreeGrafter"/>
</dbReference>
<proteinExistence type="inferred from homology"/>
<evidence type="ECO:0000256" key="1">
    <source>
        <dbReference type="ARBA" id="ARBA00009897"/>
    </source>
</evidence>
<organism evidence="4">
    <name type="scientific">marine sediment metagenome</name>
    <dbReference type="NCBI Taxonomy" id="412755"/>
    <lineage>
        <taxon>unclassified sequences</taxon>
        <taxon>metagenomes</taxon>
        <taxon>ecological metagenomes</taxon>
    </lineage>
</organism>
<dbReference type="Gene3D" id="3.30.590.10">
    <property type="entry name" value="Glutamine synthetase/guanido kinase, catalytic domain"/>
    <property type="match status" value="1"/>
</dbReference>
<dbReference type="InterPro" id="IPR008146">
    <property type="entry name" value="Gln_synth_cat_dom"/>
</dbReference>
<comment type="similarity">
    <text evidence="1">Belongs to the glutamine synthetase family.</text>
</comment>
<dbReference type="InterPro" id="IPR036651">
    <property type="entry name" value="Gln_synt_N_sf"/>
</dbReference>
<dbReference type="PANTHER" id="PTHR43407">
    <property type="entry name" value="GLUTAMINE SYNTHETASE"/>
    <property type="match status" value="1"/>
</dbReference>
<evidence type="ECO:0000313" key="4">
    <source>
        <dbReference type="EMBL" id="GAG22101.1"/>
    </source>
</evidence>
<sequence>MTPKEFFEFAKKNKAEMVDMKFVDLLGSWQHCSFPTDVLDDSTFEEGLGFDGSSIRGWQGIHVSDMLAMPDPSTACMDPFFARPTVSVLANIVDPVTRKDYTRDPRHVARKAVEHLKSTGLADVCHIGPEPEFFIFDEVRYQQNEQMGMY</sequence>